<reference evidence="2 3" key="1">
    <citation type="submission" date="2020-08" db="EMBL/GenBank/DDBJ databases">
        <title>Genomic Encyclopedia of Type Strains, Phase IV (KMG-V): Genome sequencing to study the core and pangenomes of soil and plant-associated prokaryotes.</title>
        <authorList>
            <person name="Whitman W."/>
        </authorList>
    </citation>
    <scope>NUCLEOTIDE SEQUENCE [LARGE SCALE GENOMIC DNA]</scope>
    <source>
        <strain evidence="2 3">SEMIA 4064</strain>
    </source>
</reference>
<sequence>MCESRARAVRTCGKSGYHRYRLPGVNRDRRFSSNLKLLCWHIPRIHKRHSHSLEIFDVSRNQCHPPGEGYRRDIGVRLGIGNMPFRCLNDCRLVQRQVRPENVLRTVFSNQLRRTFPATVSHAPRVVTTYGSRVGWSGGTLRISQRSARCGQRLIAAPPEGLDTSPLDTGGFTRYD</sequence>
<evidence type="ECO:0000313" key="2">
    <source>
        <dbReference type="EMBL" id="MBB5577947.1"/>
    </source>
</evidence>
<dbReference type="Proteomes" id="UP000549882">
    <property type="component" value="Unassembled WGS sequence"/>
</dbReference>
<evidence type="ECO:0000256" key="1">
    <source>
        <dbReference type="SAM" id="MobiDB-lite"/>
    </source>
</evidence>
<protein>
    <submittedName>
        <fullName evidence="2">Uncharacterized protein</fullName>
    </submittedName>
</protein>
<organism evidence="2 3">
    <name type="scientific">Rhizobium paranaense</name>
    <dbReference type="NCBI Taxonomy" id="1650438"/>
    <lineage>
        <taxon>Bacteria</taxon>
        <taxon>Pseudomonadati</taxon>
        <taxon>Pseudomonadota</taxon>
        <taxon>Alphaproteobacteria</taxon>
        <taxon>Hyphomicrobiales</taxon>
        <taxon>Rhizobiaceae</taxon>
        <taxon>Rhizobium/Agrobacterium group</taxon>
        <taxon>Rhizobium</taxon>
    </lineage>
</organism>
<evidence type="ECO:0000313" key="3">
    <source>
        <dbReference type="Proteomes" id="UP000549882"/>
    </source>
</evidence>
<keyword evidence="3" id="KW-1185">Reference proteome</keyword>
<name>A0A7W8XYL1_9HYPH</name>
<comment type="caution">
    <text evidence="2">The sequence shown here is derived from an EMBL/GenBank/DDBJ whole genome shotgun (WGS) entry which is preliminary data.</text>
</comment>
<accession>A0A7W8XYL1</accession>
<gene>
    <name evidence="2" type="ORF">GGD50_006603</name>
</gene>
<dbReference type="EMBL" id="JACHBI010000030">
    <property type="protein sequence ID" value="MBB5577947.1"/>
    <property type="molecule type" value="Genomic_DNA"/>
</dbReference>
<dbReference type="AlphaFoldDB" id="A0A7W8XYL1"/>
<proteinExistence type="predicted"/>
<feature type="region of interest" description="Disordered" evidence="1">
    <location>
        <begin position="157"/>
        <end position="176"/>
    </location>
</feature>